<keyword evidence="2" id="KW-1185">Reference proteome</keyword>
<reference evidence="2" key="1">
    <citation type="journal article" date="2022" name="Mol. Ecol. Resour.">
        <title>The genomes of chicory, endive, great burdock and yacon provide insights into Asteraceae palaeo-polyploidization history and plant inulin production.</title>
        <authorList>
            <person name="Fan W."/>
            <person name="Wang S."/>
            <person name="Wang H."/>
            <person name="Wang A."/>
            <person name="Jiang F."/>
            <person name="Liu H."/>
            <person name="Zhao H."/>
            <person name="Xu D."/>
            <person name="Zhang Y."/>
        </authorList>
    </citation>
    <scope>NUCLEOTIDE SEQUENCE [LARGE SCALE GENOMIC DNA]</scope>
    <source>
        <strain evidence="2">cv. Niubang</strain>
    </source>
</reference>
<name>A0ACB9ABR0_ARCLA</name>
<proteinExistence type="predicted"/>
<sequence>MIQDRGTVPQEQSAYRRLRGFTFEEGSEAGPWMVSQATAIVGSSCSAGRADTMHDGSNAMHANPSGMGGGDRQSVFERLEPVEGNKKFTYGTVEILKRPESFVEKGL</sequence>
<accession>A0ACB9ABR0</accession>
<evidence type="ECO:0000313" key="2">
    <source>
        <dbReference type="Proteomes" id="UP001055879"/>
    </source>
</evidence>
<organism evidence="1 2">
    <name type="scientific">Arctium lappa</name>
    <name type="common">Greater burdock</name>
    <name type="synonym">Lappa major</name>
    <dbReference type="NCBI Taxonomy" id="4217"/>
    <lineage>
        <taxon>Eukaryota</taxon>
        <taxon>Viridiplantae</taxon>
        <taxon>Streptophyta</taxon>
        <taxon>Embryophyta</taxon>
        <taxon>Tracheophyta</taxon>
        <taxon>Spermatophyta</taxon>
        <taxon>Magnoliopsida</taxon>
        <taxon>eudicotyledons</taxon>
        <taxon>Gunneridae</taxon>
        <taxon>Pentapetalae</taxon>
        <taxon>asterids</taxon>
        <taxon>campanulids</taxon>
        <taxon>Asterales</taxon>
        <taxon>Asteraceae</taxon>
        <taxon>Carduoideae</taxon>
        <taxon>Cardueae</taxon>
        <taxon>Arctiinae</taxon>
        <taxon>Arctium</taxon>
    </lineage>
</organism>
<reference evidence="1 2" key="2">
    <citation type="journal article" date="2022" name="Mol. Ecol. Resour.">
        <title>The genomes of chicory, endive, great burdock and yacon provide insights into Asteraceae paleo-polyploidization history and plant inulin production.</title>
        <authorList>
            <person name="Fan W."/>
            <person name="Wang S."/>
            <person name="Wang H."/>
            <person name="Wang A."/>
            <person name="Jiang F."/>
            <person name="Liu H."/>
            <person name="Zhao H."/>
            <person name="Xu D."/>
            <person name="Zhang Y."/>
        </authorList>
    </citation>
    <scope>NUCLEOTIDE SEQUENCE [LARGE SCALE GENOMIC DNA]</scope>
    <source>
        <strain evidence="2">cv. Niubang</strain>
    </source>
</reference>
<protein>
    <submittedName>
        <fullName evidence="1">Uncharacterized protein</fullName>
    </submittedName>
</protein>
<comment type="caution">
    <text evidence="1">The sequence shown here is derived from an EMBL/GenBank/DDBJ whole genome shotgun (WGS) entry which is preliminary data.</text>
</comment>
<gene>
    <name evidence="1" type="ORF">L6452_25951</name>
</gene>
<dbReference type="Proteomes" id="UP001055879">
    <property type="component" value="Linkage Group LG08"/>
</dbReference>
<dbReference type="EMBL" id="CM042054">
    <property type="protein sequence ID" value="KAI3707436.1"/>
    <property type="molecule type" value="Genomic_DNA"/>
</dbReference>
<evidence type="ECO:0000313" key="1">
    <source>
        <dbReference type="EMBL" id="KAI3707436.1"/>
    </source>
</evidence>